<proteinExistence type="predicted"/>
<dbReference type="RefSeq" id="WP_359212268.1">
    <property type="nucleotide sequence ID" value="NZ_JBEZAM010000041.1"/>
</dbReference>
<dbReference type="EMBL" id="JBEZAM010000041">
    <property type="protein sequence ID" value="MEU7296395.1"/>
    <property type="molecule type" value="Genomic_DNA"/>
</dbReference>
<keyword evidence="7" id="KW-1185">Reference proteome</keyword>
<keyword evidence="1" id="KW-0805">Transcription regulation</keyword>
<evidence type="ECO:0000256" key="1">
    <source>
        <dbReference type="ARBA" id="ARBA00023015"/>
    </source>
</evidence>
<dbReference type="InterPro" id="IPR000524">
    <property type="entry name" value="Tscrpt_reg_HTH_GntR"/>
</dbReference>
<comment type="caution">
    <text evidence="6">The sequence shown here is derived from an EMBL/GenBank/DDBJ whole genome shotgun (WGS) entry which is preliminary data.</text>
</comment>
<evidence type="ECO:0000256" key="4">
    <source>
        <dbReference type="SAM" id="MobiDB-lite"/>
    </source>
</evidence>
<dbReference type="Gene3D" id="1.10.10.10">
    <property type="entry name" value="Winged helix-like DNA-binding domain superfamily/Winged helix DNA-binding domain"/>
    <property type="match status" value="1"/>
</dbReference>
<dbReference type="CDD" id="cd07377">
    <property type="entry name" value="WHTH_GntR"/>
    <property type="match status" value="1"/>
</dbReference>
<keyword evidence="3" id="KW-0804">Transcription</keyword>
<gene>
    <name evidence="6" type="ORF">AB0A76_24835</name>
</gene>
<dbReference type="SUPFAM" id="SSF64288">
    <property type="entry name" value="Chorismate lyase-like"/>
    <property type="match status" value="1"/>
</dbReference>
<dbReference type="PANTHER" id="PTHR44846:SF1">
    <property type="entry name" value="MANNOSYL-D-GLYCERATE TRANSPORT_METABOLISM SYSTEM REPRESSOR MNGR-RELATED"/>
    <property type="match status" value="1"/>
</dbReference>
<dbReference type="PRINTS" id="PR00035">
    <property type="entry name" value="HTHGNTR"/>
</dbReference>
<dbReference type="InterPro" id="IPR028978">
    <property type="entry name" value="Chorismate_lyase_/UTRA_dom_sf"/>
</dbReference>
<dbReference type="Pfam" id="PF00392">
    <property type="entry name" value="GntR"/>
    <property type="match status" value="1"/>
</dbReference>
<sequence length="294" mass="31593">METSGRGRPRPSGGDTARPDAGAGPLPSTGGTARPDAGGRTELKRERVREHLLTVIDARRPGDAIPSERTLCATLGVSRPTLRAAVDELVATGLLVREHGRGMFVAPDKITQELVAEHHAAGAPRSRGSWTSTVLELRTVRAGARIGRKLTISPAAELVRVTRLRYVDGDPIALEHLHVPADLVPGLTVADMEGGFYAHLREKRGIRTAQAVQSIEPTVLSEEEAVLLTVPVLSPALLFDRITSDTGGRPVEYVRSLYRGDRYRIVSRLALRDGATDHPAADAARAGAWWGTVE</sequence>
<dbReference type="Proteomes" id="UP001551210">
    <property type="component" value="Unassembled WGS sequence"/>
</dbReference>
<organism evidence="6 7">
    <name type="scientific">Streptomyces exfoliatus</name>
    <name type="common">Streptomyces hydrogenans</name>
    <dbReference type="NCBI Taxonomy" id="1905"/>
    <lineage>
        <taxon>Bacteria</taxon>
        <taxon>Bacillati</taxon>
        <taxon>Actinomycetota</taxon>
        <taxon>Actinomycetes</taxon>
        <taxon>Kitasatosporales</taxon>
        <taxon>Streptomycetaceae</taxon>
        <taxon>Streptomyces</taxon>
    </lineage>
</organism>
<accession>A0ABV3D1P2</accession>
<dbReference type="Pfam" id="PF07702">
    <property type="entry name" value="UTRA"/>
    <property type="match status" value="1"/>
</dbReference>
<dbReference type="InterPro" id="IPR036390">
    <property type="entry name" value="WH_DNA-bd_sf"/>
</dbReference>
<keyword evidence="2" id="KW-0238">DNA-binding</keyword>
<reference evidence="6 7" key="1">
    <citation type="submission" date="2024-06" db="EMBL/GenBank/DDBJ databases">
        <title>The Natural Products Discovery Center: Release of the First 8490 Sequenced Strains for Exploring Actinobacteria Biosynthetic Diversity.</title>
        <authorList>
            <person name="Kalkreuter E."/>
            <person name="Kautsar S.A."/>
            <person name="Yang D."/>
            <person name="Bader C.D."/>
            <person name="Teijaro C.N."/>
            <person name="Fluegel L."/>
            <person name="Davis C.M."/>
            <person name="Simpson J.R."/>
            <person name="Lauterbach L."/>
            <person name="Steele A.D."/>
            <person name="Gui C."/>
            <person name="Meng S."/>
            <person name="Li G."/>
            <person name="Viehrig K."/>
            <person name="Ye F."/>
            <person name="Su P."/>
            <person name="Kiefer A.F."/>
            <person name="Nichols A."/>
            <person name="Cepeda A.J."/>
            <person name="Yan W."/>
            <person name="Fan B."/>
            <person name="Jiang Y."/>
            <person name="Adhikari A."/>
            <person name="Zheng C.-J."/>
            <person name="Schuster L."/>
            <person name="Cowan T.M."/>
            <person name="Smanski M.J."/>
            <person name="Chevrette M.G."/>
            <person name="De Carvalho L.P.S."/>
            <person name="Shen B."/>
        </authorList>
    </citation>
    <scope>NUCLEOTIDE SEQUENCE [LARGE SCALE GENOMIC DNA]</scope>
    <source>
        <strain evidence="6 7">NPDC045705</strain>
    </source>
</reference>
<evidence type="ECO:0000313" key="6">
    <source>
        <dbReference type="EMBL" id="MEU7296395.1"/>
    </source>
</evidence>
<evidence type="ECO:0000256" key="3">
    <source>
        <dbReference type="ARBA" id="ARBA00023163"/>
    </source>
</evidence>
<dbReference type="InterPro" id="IPR050679">
    <property type="entry name" value="Bact_HTH_transcr_reg"/>
</dbReference>
<feature type="domain" description="HTH gntR-type" evidence="5">
    <location>
        <begin position="38"/>
        <end position="108"/>
    </location>
</feature>
<feature type="compositionally biased region" description="Basic and acidic residues" evidence="4">
    <location>
        <begin position="37"/>
        <end position="46"/>
    </location>
</feature>
<dbReference type="Gene3D" id="3.40.1410.10">
    <property type="entry name" value="Chorismate lyase-like"/>
    <property type="match status" value="1"/>
</dbReference>
<dbReference type="SMART" id="SM00866">
    <property type="entry name" value="UTRA"/>
    <property type="match status" value="1"/>
</dbReference>
<name>A0ABV3D1P2_STREX</name>
<dbReference type="InterPro" id="IPR011663">
    <property type="entry name" value="UTRA"/>
</dbReference>
<evidence type="ECO:0000256" key="2">
    <source>
        <dbReference type="ARBA" id="ARBA00023125"/>
    </source>
</evidence>
<dbReference type="InterPro" id="IPR036388">
    <property type="entry name" value="WH-like_DNA-bd_sf"/>
</dbReference>
<dbReference type="PANTHER" id="PTHR44846">
    <property type="entry name" value="MANNOSYL-D-GLYCERATE TRANSPORT/METABOLISM SYSTEM REPRESSOR MNGR-RELATED"/>
    <property type="match status" value="1"/>
</dbReference>
<evidence type="ECO:0000259" key="5">
    <source>
        <dbReference type="PROSITE" id="PS50949"/>
    </source>
</evidence>
<protein>
    <submittedName>
        <fullName evidence="6">GntR family transcriptional regulator</fullName>
    </submittedName>
</protein>
<dbReference type="SUPFAM" id="SSF46785">
    <property type="entry name" value="Winged helix' DNA-binding domain"/>
    <property type="match status" value="1"/>
</dbReference>
<dbReference type="SMART" id="SM00345">
    <property type="entry name" value="HTH_GNTR"/>
    <property type="match status" value="1"/>
</dbReference>
<feature type="compositionally biased region" description="Low complexity" evidence="4">
    <location>
        <begin position="1"/>
        <end position="14"/>
    </location>
</feature>
<evidence type="ECO:0000313" key="7">
    <source>
        <dbReference type="Proteomes" id="UP001551210"/>
    </source>
</evidence>
<dbReference type="PROSITE" id="PS50949">
    <property type="entry name" value="HTH_GNTR"/>
    <property type="match status" value="1"/>
</dbReference>
<feature type="region of interest" description="Disordered" evidence="4">
    <location>
        <begin position="1"/>
        <end position="46"/>
    </location>
</feature>